<evidence type="ECO:0000313" key="2">
    <source>
        <dbReference type="Proteomes" id="UP000663193"/>
    </source>
</evidence>
<accession>A0A7U2ET18</accession>
<evidence type="ECO:0000313" key="1">
    <source>
        <dbReference type="EMBL" id="QRC91488.1"/>
    </source>
</evidence>
<gene>
    <name evidence="1" type="ORF">JI435_009940</name>
</gene>
<dbReference type="AlphaFoldDB" id="A0A7U2ET18"/>
<dbReference type="VEuPathDB" id="FungiDB:JI435_009940"/>
<dbReference type="EMBL" id="CP069023">
    <property type="protein sequence ID" value="QRC91488.1"/>
    <property type="molecule type" value="Genomic_DNA"/>
</dbReference>
<name>A0A7U2ET18_PHANO</name>
<reference evidence="2" key="1">
    <citation type="journal article" date="2021" name="BMC Genomics">
        <title>Chromosome-level genome assembly and manually-curated proteome of model necrotroph Parastagonospora nodorum Sn15 reveals a genome-wide trove of candidate effector homologs, and redundancy of virulence-related functions within an accessory chromosome.</title>
        <authorList>
            <person name="Bertazzoni S."/>
            <person name="Jones D.A.B."/>
            <person name="Phan H.T."/>
            <person name="Tan K.-C."/>
            <person name="Hane J.K."/>
        </authorList>
    </citation>
    <scope>NUCLEOTIDE SEQUENCE [LARGE SCALE GENOMIC DNA]</scope>
    <source>
        <strain evidence="2">SN15 / ATCC MYA-4574 / FGSC 10173)</strain>
    </source>
</reference>
<proteinExistence type="predicted"/>
<keyword evidence="2" id="KW-1185">Reference proteome</keyword>
<protein>
    <submittedName>
        <fullName evidence="1">Uncharacterized protein</fullName>
    </submittedName>
</protein>
<organism evidence="1 2">
    <name type="scientific">Phaeosphaeria nodorum (strain SN15 / ATCC MYA-4574 / FGSC 10173)</name>
    <name type="common">Glume blotch fungus</name>
    <name type="synonym">Parastagonospora nodorum</name>
    <dbReference type="NCBI Taxonomy" id="321614"/>
    <lineage>
        <taxon>Eukaryota</taxon>
        <taxon>Fungi</taxon>
        <taxon>Dikarya</taxon>
        <taxon>Ascomycota</taxon>
        <taxon>Pezizomycotina</taxon>
        <taxon>Dothideomycetes</taxon>
        <taxon>Pleosporomycetidae</taxon>
        <taxon>Pleosporales</taxon>
        <taxon>Pleosporineae</taxon>
        <taxon>Phaeosphaeriaceae</taxon>
        <taxon>Parastagonospora</taxon>
    </lineage>
</organism>
<dbReference type="Proteomes" id="UP000663193">
    <property type="component" value="Chromosome 1"/>
</dbReference>
<sequence length="117" mass="13360">MQFGDLQVPDSRNGRSCLHQACVEERYCAHNHGATWLDPSRETTVYGRRPRVKYREPIRDTTLTGQPMLDPSVKSYRLVSADVPRQTTQRSAAFPCCVKAHAVALLWTVRNLELFTQ</sequence>